<evidence type="ECO:0000256" key="1">
    <source>
        <dbReference type="SAM" id="Coils"/>
    </source>
</evidence>
<reference evidence="2 3" key="1">
    <citation type="submission" date="2016-10" db="EMBL/GenBank/DDBJ databases">
        <title>Whole genome sequence of hyper active fibrinolysis bacterium Bacillus pumilus strain VV3 isolated from fermented rice.</title>
        <authorList>
            <person name="Mariadas V.A."/>
            <person name="Vijayaraghavan P."/>
            <person name="Dhandapani V."/>
        </authorList>
    </citation>
    <scope>NUCLEOTIDE SEQUENCE [LARGE SCALE GENOMIC DNA]</scope>
    <source>
        <strain evidence="2 3">VV3</strain>
    </source>
</reference>
<organism evidence="2 3">
    <name type="scientific">Bacillus xiamenensis</name>
    <dbReference type="NCBI Taxonomy" id="1178537"/>
    <lineage>
        <taxon>Bacteria</taxon>
        <taxon>Bacillati</taxon>
        <taxon>Bacillota</taxon>
        <taxon>Bacilli</taxon>
        <taxon>Bacillales</taxon>
        <taxon>Bacillaceae</taxon>
        <taxon>Bacillus</taxon>
    </lineage>
</organism>
<feature type="coiled-coil region" evidence="1">
    <location>
        <begin position="10"/>
        <end position="64"/>
    </location>
</feature>
<name>A0AAC9IGV0_9BACI</name>
<dbReference type="EMBL" id="CP017786">
    <property type="protein sequence ID" value="AOZ89420.1"/>
    <property type="molecule type" value="Genomic_DNA"/>
</dbReference>
<evidence type="ECO:0000313" key="3">
    <source>
        <dbReference type="Proteomes" id="UP000177709"/>
    </source>
</evidence>
<proteinExistence type="predicted"/>
<dbReference type="KEGG" id="bxi:BK049_12405"/>
<dbReference type="Proteomes" id="UP000177709">
    <property type="component" value="Chromosome"/>
</dbReference>
<accession>A0AAC9IGV0</accession>
<protein>
    <submittedName>
        <fullName evidence="2">Uncharacterized protein</fullName>
    </submittedName>
</protein>
<gene>
    <name evidence="2" type="ORF">BK049_12405</name>
</gene>
<sequence>MRKIYNYMDKEQKQHAIKLLHEDIKELKKEQSQEEEKGYPGVIKAAIEETIERYKKDIEFLENDLKNEQT</sequence>
<dbReference type="AlphaFoldDB" id="A0AAC9IGV0"/>
<keyword evidence="1" id="KW-0175">Coiled coil</keyword>
<dbReference type="RefSeq" id="WP_071168644.1">
    <property type="nucleotide sequence ID" value="NZ_CP017786.1"/>
</dbReference>
<evidence type="ECO:0000313" key="2">
    <source>
        <dbReference type="EMBL" id="AOZ89420.1"/>
    </source>
</evidence>